<evidence type="ECO:0000259" key="10">
    <source>
        <dbReference type="Pfam" id="PF08938"/>
    </source>
</evidence>
<feature type="domain" description="HBS1-like protein N-terminal" evidence="10">
    <location>
        <begin position="14"/>
        <end position="86"/>
    </location>
</feature>
<evidence type="ECO:0008006" key="13">
    <source>
        <dbReference type="Google" id="ProtNLM"/>
    </source>
</evidence>
<dbReference type="Pfam" id="PF00009">
    <property type="entry name" value="GTP_EFTU"/>
    <property type="match status" value="1"/>
</dbReference>
<feature type="region of interest" description="Disordered" evidence="8">
    <location>
        <begin position="1"/>
        <end position="26"/>
    </location>
</feature>
<dbReference type="InterPro" id="IPR027417">
    <property type="entry name" value="P-loop_NTPase"/>
</dbReference>
<keyword evidence="7" id="KW-0342">GTP-binding</keyword>
<evidence type="ECO:0000313" key="11">
    <source>
        <dbReference type="EMBL" id="KAK7695564.1"/>
    </source>
</evidence>
<evidence type="ECO:0000256" key="6">
    <source>
        <dbReference type="ARBA" id="ARBA00022917"/>
    </source>
</evidence>
<dbReference type="GO" id="GO:0005737">
    <property type="term" value="C:cytoplasm"/>
    <property type="evidence" value="ECO:0007669"/>
    <property type="project" value="UniProtKB-SubCell"/>
</dbReference>
<proteinExistence type="predicted"/>
<dbReference type="GO" id="GO:0006412">
    <property type="term" value="P:translation"/>
    <property type="evidence" value="ECO:0007669"/>
    <property type="project" value="UniProtKB-KW"/>
</dbReference>
<dbReference type="InterPro" id="IPR037189">
    <property type="entry name" value="HBS1-like_N_sf"/>
</dbReference>
<evidence type="ECO:0000256" key="5">
    <source>
        <dbReference type="ARBA" id="ARBA00022801"/>
    </source>
</evidence>
<keyword evidence="3" id="KW-0597">Phosphoprotein</keyword>
<evidence type="ECO:0000256" key="4">
    <source>
        <dbReference type="ARBA" id="ARBA00022741"/>
    </source>
</evidence>
<evidence type="ECO:0000256" key="8">
    <source>
        <dbReference type="SAM" id="MobiDB-lite"/>
    </source>
</evidence>
<dbReference type="InterPro" id="IPR050100">
    <property type="entry name" value="TRAFAC_GTPase_members"/>
</dbReference>
<feature type="compositionally biased region" description="Acidic residues" evidence="8">
    <location>
        <begin position="12"/>
        <end position="26"/>
    </location>
</feature>
<comment type="subcellular location">
    <subcellularLocation>
        <location evidence="1">Cytoplasm</location>
    </subcellularLocation>
</comment>
<evidence type="ECO:0000256" key="2">
    <source>
        <dbReference type="ARBA" id="ARBA00022490"/>
    </source>
</evidence>
<accession>A0AAW0GUB2</accession>
<evidence type="ECO:0000256" key="1">
    <source>
        <dbReference type="ARBA" id="ARBA00004496"/>
    </source>
</evidence>
<keyword evidence="2" id="KW-0963">Cytoplasm</keyword>
<sequence length="240" mass="26982">MSRHRDVRNMNLEDEMDDQAFSEGEEDLSPADYEQLMRGLEHIRGILGPEEASEISDREIKDTLYHYYFNVQESLNWLIEEQQRKNVARARKAAKEKEKQDKALKLAQQKKAAEATSKLTQNVKKGTGAKRSGTSTPYPRQLDIAALNLEDEYKPPVDEPPPKISVSREKVLEEARKQLEGTGDKKSVSLVVIGHVDAGKSTLMGRLLYELGRVDEKTRVANERASSKIGKSSFQLGLGA</sequence>
<dbReference type="AlphaFoldDB" id="A0AAW0GUB2"/>
<dbReference type="Gene3D" id="3.40.50.300">
    <property type="entry name" value="P-loop containing nucleotide triphosphate hydrolases"/>
    <property type="match status" value="1"/>
</dbReference>
<evidence type="ECO:0000256" key="3">
    <source>
        <dbReference type="ARBA" id="ARBA00022553"/>
    </source>
</evidence>
<dbReference type="Proteomes" id="UP001385951">
    <property type="component" value="Unassembled WGS sequence"/>
</dbReference>
<dbReference type="Pfam" id="PF08938">
    <property type="entry name" value="HBS1_N"/>
    <property type="match status" value="1"/>
</dbReference>
<dbReference type="InterPro" id="IPR015033">
    <property type="entry name" value="HBS1-like_N"/>
</dbReference>
<dbReference type="InterPro" id="IPR000795">
    <property type="entry name" value="T_Tr_GTP-bd_dom"/>
</dbReference>
<name>A0AAW0GUB2_9APHY</name>
<gene>
    <name evidence="11" type="ORF">QCA50_000200</name>
</gene>
<protein>
    <recommendedName>
        <fullName evidence="13">HBS1-like protein</fullName>
    </recommendedName>
</protein>
<feature type="compositionally biased region" description="Basic and acidic residues" evidence="8">
    <location>
        <begin position="93"/>
        <end position="104"/>
    </location>
</feature>
<dbReference type="SUPFAM" id="SSF52540">
    <property type="entry name" value="P-loop containing nucleoside triphosphate hydrolases"/>
    <property type="match status" value="1"/>
</dbReference>
<dbReference type="PANTHER" id="PTHR23115">
    <property type="entry name" value="TRANSLATION FACTOR"/>
    <property type="match status" value="1"/>
</dbReference>
<keyword evidence="4" id="KW-0547">Nucleotide-binding</keyword>
<dbReference type="SUPFAM" id="SSF109732">
    <property type="entry name" value="HBS1-like domain"/>
    <property type="match status" value="1"/>
</dbReference>
<reference evidence="11 12" key="1">
    <citation type="submission" date="2022-09" db="EMBL/GenBank/DDBJ databases">
        <authorList>
            <person name="Palmer J.M."/>
        </authorList>
    </citation>
    <scope>NUCLEOTIDE SEQUENCE [LARGE SCALE GENOMIC DNA]</scope>
    <source>
        <strain evidence="11 12">DSM 7382</strain>
    </source>
</reference>
<dbReference type="EMBL" id="JASBNA010000001">
    <property type="protein sequence ID" value="KAK7695564.1"/>
    <property type="molecule type" value="Genomic_DNA"/>
</dbReference>
<evidence type="ECO:0000256" key="7">
    <source>
        <dbReference type="ARBA" id="ARBA00023134"/>
    </source>
</evidence>
<keyword evidence="6" id="KW-0648">Protein biosynthesis</keyword>
<feature type="domain" description="Tr-type G" evidence="9">
    <location>
        <begin position="186"/>
        <end position="223"/>
    </location>
</feature>
<feature type="region of interest" description="Disordered" evidence="8">
    <location>
        <begin position="92"/>
        <end position="139"/>
    </location>
</feature>
<evidence type="ECO:0000259" key="9">
    <source>
        <dbReference type="Pfam" id="PF00009"/>
    </source>
</evidence>
<organism evidence="11 12">
    <name type="scientific">Cerrena zonata</name>
    <dbReference type="NCBI Taxonomy" id="2478898"/>
    <lineage>
        <taxon>Eukaryota</taxon>
        <taxon>Fungi</taxon>
        <taxon>Dikarya</taxon>
        <taxon>Basidiomycota</taxon>
        <taxon>Agaricomycotina</taxon>
        <taxon>Agaricomycetes</taxon>
        <taxon>Polyporales</taxon>
        <taxon>Cerrenaceae</taxon>
        <taxon>Cerrena</taxon>
    </lineage>
</organism>
<keyword evidence="5" id="KW-0378">Hydrolase</keyword>
<keyword evidence="12" id="KW-1185">Reference proteome</keyword>
<comment type="caution">
    <text evidence="11">The sequence shown here is derived from an EMBL/GenBank/DDBJ whole genome shotgun (WGS) entry which is preliminary data.</text>
</comment>
<dbReference type="GO" id="GO:0003924">
    <property type="term" value="F:GTPase activity"/>
    <property type="evidence" value="ECO:0007669"/>
    <property type="project" value="InterPro"/>
</dbReference>
<evidence type="ECO:0000313" key="12">
    <source>
        <dbReference type="Proteomes" id="UP001385951"/>
    </source>
</evidence>
<dbReference type="GO" id="GO:0005525">
    <property type="term" value="F:GTP binding"/>
    <property type="evidence" value="ECO:0007669"/>
    <property type="project" value="UniProtKB-KW"/>
</dbReference>